<reference evidence="4" key="2">
    <citation type="journal article" date="2014" name="PLoS Genet.">
        <title>Signature gene expression reveals novel clues to the molecular mechanisms of dimorphic transition in Penicillium marneffei.</title>
        <authorList>
            <person name="Yang E."/>
            <person name="Wang G."/>
            <person name="Cai J."/>
            <person name="Woo P.C."/>
            <person name="Lau S.K."/>
            <person name="Yuen K.-Y."/>
            <person name="Chow W.-N."/>
            <person name="Lin X."/>
        </authorList>
    </citation>
    <scope>NUCLEOTIDE SEQUENCE</scope>
    <source>
        <strain evidence="4">PM1</strain>
    </source>
</reference>
<feature type="compositionally biased region" description="Basic and acidic residues" evidence="2">
    <location>
        <begin position="307"/>
        <end position="318"/>
    </location>
</feature>
<dbReference type="InterPro" id="IPR037393">
    <property type="entry name" value="Bud22/SRFB1"/>
</dbReference>
<reference key="1">
    <citation type="journal article" date="2014" name="PLoS Genet.">
        <title>Signature Gene Expression Reveals Novel Clues to the Molecular Mechanisms of Dimorphic Transition in Penicillium marneffei.</title>
        <authorList>
            <person name="Yang E."/>
            <person name="Wang G."/>
            <person name="Cai J."/>
            <person name="Woo P.C."/>
            <person name="Lau S.K."/>
            <person name="Yuen K.-Y."/>
            <person name="Chow W.-N."/>
            <person name="Lin X."/>
        </authorList>
    </citation>
    <scope>NUCLEOTIDE SEQUENCE [LARGE SCALE GENOMIC DNA]</scope>
    <source>
        <strain>PM1</strain>
    </source>
</reference>
<dbReference type="GO" id="GO:0030686">
    <property type="term" value="C:90S preribosome"/>
    <property type="evidence" value="ECO:0007669"/>
    <property type="project" value="TreeGrafter"/>
</dbReference>
<dbReference type="PANTHER" id="PTHR23325">
    <property type="entry name" value="SERUM RESPONSE FACTOR-BINDING"/>
    <property type="match status" value="1"/>
</dbReference>
<evidence type="ECO:0000256" key="1">
    <source>
        <dbReference type="ARBA" id="ARBA00023054"/>
    </source>
</evidence>
<dbReference type="HOGENOM" id="CLU_029647_0_0_1"/>
<comment type="caution">
    <text evidence="4">The sequence shown here is derived from an EMBL/GenBank/DDBJ whole genome shotgun (WGS) entry which is preliminary data.</text>
</comment>
<name>A0A093UW81_TALMA</name>
<feature type="compositionally biased region" description="Basic and acidic residues" evidence="2">
    <location>
        <begin position="397"/>
        <end position="410"/>
    </location>
</feature>
<feature type="compositionally biased region" description="Basic and acidic residues" evidence="2">
    <location>
        <begin position="175"/>
        <end position="184"/>
    </location>
</feature>
<dbReference type="GO" id="GO:0005634">
    <property type="term" value="C:nucleus"/>
    <property type="evidence" value="ECO:0007669"/>
    <property type="project" value="TreeGrafter"/>
</dbReference>
<feature type="region of interest" description="Disordered" evidence="2">
    <location>
        <begin position="163"/>
        <end position="479"/>
    </location>
</feature>
<sequence>MPKRKHSEVEGEDHDEKFNRVKATRLGHKFERGTQLLFRALKTSRGFERQKLGRRQKTAKSEKDSKTLERLEKEVHVLKALDLEETAQRYLLKQLNKTKRIAESPEFVRLEKSINASINAGPGPRNPAEANVTARLFKSNPVQNALPEILTDIRTLLGINETSTKKQQPQQPKNVEMEAAQKDESPEESTDEPERKPEDLPSKSVKDGKSKVQYLNDVNMDDVSDDESMDLSQFDSRLASASEGSDFDDENNFPVKPTLTSNKGKYEIPGDISISSAEPSSVSEYLSEQSESESESPQPTLTKSKPSKKDISDAKPPKDTTFLPSLMMGGYWSGSESEPEEDDEVAAAATGSKPQRKNRMGQQARRALWEKKFGARAKHIQEAQQHQQKKNKNSGWDARRGATDDHDKPKWAGGGGKRQYTADSSRDNVAGEKDVRKENAIAANKKSASVGLHPSWEAARKAKQEKAQASFQGKKITFD</sequence>
<feature type="domain" description="Bud22" evidence="3">
    <location>
        <begin position="31"/>
        <end position="479"/>
    </location>
</feature>
<dbReference type="PANTHER" id="PTHR23325:SF1">
    <property type="entry name" value="SERUM RESPONSE FACTOR-BINDING PROTEIN 1"/>
    <property type="match status" value="1"/>
</dbReference>
<evidence type="ECO:0000259" key="3">
    <source>
        <dbReference type="Pfam" id="PF09073"/>
    </source>
</evidence>
<dbReference type="GO" id="GO:0030490">
    <property type="term" value="P:maturation of SSU-rRNA"/>
    <property type="evidence" value="ECO:0007669"/>
    <property type="project" value="TreeGrafter"/>
</dbReference>
<gene>
    <name evidence="4" type="ORF">GQ26_0301110</name>
</gene>
<feature type="compositionally biased region" description="Low complexity" evidence="2">
    <location>
        <begin position="273"/>
        <end position="289"/>
    </location>
</feature>
<proteinExistence type="predicted"/>
<dbReference type="eggNOG" id="ENOG502S6Z4">
    <property type="taxonomic scope" value="Eukaryota"/>
</dbReference>
<feature type="compositionally biased region" description="Basic and acidic residues" evidence="2">
    <location>
        <begin position="192"/>
        <end position="210"/>
    </location>
</feature>
<protein>
    <submittedName>
        <fullName evidence="4">Bud site selection protein 22</fullName>
    </submittedName>
</protein>
<dbReference type="EMBL" id="JPOX01000030">
    <property type="protein sequence ID" value="KFX44210.1"/>
    <property type="molecule type" value="Genomic_DNA"/>
</dbReference>
<accession>A0A093UW81</accession>
<dbReference type="InterPro" id="IPR015158">
    <property type="entry name" value="Bud22_dom"/>
</dbReference>
<dbReference type="AlphaFoldDB" id="A0A093UW81"/>
<dbReference type="Pfam" id="PF09073">
    <property type="entry name" value="BUD22"/>
    <property type="match status" value="1"/>
</dbReference>
<evidence type="ECO:0000256" key="2">
    <source>
        <dbReference type="SAM" id="MobiDB-lite"/>
    </source>
</evidence>
<keyword evidence="1" id="KW-0175">Coiled coil</keyword>
<organism evidence="4">
    <name type="scientific">Talaromyces marneffei PM1</name>
    <dbReference type="NCBI Taxonomy" id="1077442"/>
    <lineage>
        <taxon>Eukaryota</taxon>
        <taxon>Fungi</taxon>
        <taxon>Dikarya</taxon>
        <taxon>Ascomycota</taxon>
        <taxon>Pezizomycotina</taxon>
        <taxon>Eurotiomycetes</taxon>
        <taxon>Eurotiomycetidae</taxon>
        <taxon>Eurotiales</taxon>
        <taxon>Trichocomaceae</taxon>
        <taxon>Talaromyces</taxon>
        <taxon>Talaromyces sect. Talaromyces</taxon>
    </lineage>
</organism>
<evidence type="ECO:0000313" key="4">
    <source>
        <dbReference type="EMBL" id="KFX44210.1"/>
    </source>
</evidence>
<feature type="compositionally biased region" description="Basic and acidic residues" evidence="2">
    <location>
        <begin position="424"/>
        <end position="439"/>
    </location>
</feature>
<feature type="compositionally biased region" description="Acidic residues" evidence="2">
    <location>
        <begin position="219"/>
        <end position="229"/>
    </location>
</feature>